<dbReference type="EMBL" id="JAPFFF010000001">
    <property type="protein sequence ID" value="KAK8900437.1"/>
    <property type="molecule type" value="Genomic_DNA"/>
</dbReference>
<dbReference type="PANTHER" id="PTHR47978">
    <property type="match status" value="1"/>
</dbReference>
<dbReference type="Gene3D" id="3.40.50.300">
    <property type="entry name" value="P-loop containing nucleotide triphosphate hydrolases"/>
    <property type="match status" value="1"/>
</dbReference>
<accession>A0ABR2LC46</accession>
<dbReference type="PROSITE" id="PS51421">
    <property type="entry name" value="RAS"/>
    <property type="match status" value="1"/>
</dbReference>
<dbReference type="SUPFAM" id="SSF52540">
    <property type="entry name" value="P-loop containing nucleoside triphosphate hydrolases"/>
    <property type="match status" value="1"/>
</dbReference>
<sequence>MHRKEYVESFKVCICGRYNVGKTALINRYLTDLFTDDYKPTIATCFTEISVPLKGKMVSIKLWDTAGEEKYQSLTPLFMQDSDCVILVIDITDPESFKYVENWTKNEWISMNPLPLLLICLNKCDLNPSFDLENVANLALKLEVPIVQTSALLGTNVKNLFKKVVSLLSISTPHHAYACTHLTEEEIQKPCC</sequence>
<name>A0ABR2LC46_9EUKA</name>
<dbReference type="InterPro" id="IPR005225">
    <property type="entry name" value="Small_GTP-bd"/>
</dbReference>
<dbReference type="PROSITE" id="PS51419">
    <property type="entry name" value="RAB"/>
    <property type="match status" value="1"/>
</dbReference>
<evidence type="ECO:0008006" key="4">
    <source>
        <dbReference type="Google" id="ProtNLM"/>
    </source>
</evidence>
<dbReference type="SMART" id="SM00175">
    <property type="entry name" value="RAB"/>
    <property type="match status" value="1"/>
</dbReference>
<keyword evidence="3" id="KW-1185">Reference proteome</keyword>
<reference evidence="2 3" key="1">
    <citation type="submission" date="2024-04" db="EMBL/GenBank/DDBJ databases">
        <title>Tritrichomonas musculus Genome.</title>
        <authorList>
            <person name="Alves-Ferreira E."/>
            <person name="Grigg M."/>
            <person name="Lorenzi H."/>
            <person name="Galac M."/>
        </authorList>
    </citation>
    <scope>NUCLEOTIDE SEQUENCE [LARGE SCALE GENOMIC DNA]</scope>
    <source>
        <strain evidence="2 3">EAF2021</strain>
    </source>
</reference>
<gene>
    <name evidence="2" type="ORF">M9Y10_002764</name>
</gene>
<dbReference type="NCBIfam" id="TIGR00231">
    <property type="entry name" value="small_GTP"/>
    <property type="match status" value="1"/>
</dbReference>
<organism evidence="2 3">
    <name type="scientific">Tritrichomonas musculus</name>
    <dbReference type="NCBI Taxonomy" id="1915356"/>
    <lineage>
        <taxon>Eukaryota</taxon>
        <taxon>Metamonada</taxon>
        <taxon>Parabasalia</taxon>
        <taxon>Tritrichomonadida</taxon>
        <taxon>Tritrichomonadidae</taxon>
        <taxon>Tritrichomonas</taxon>
    </lineage>
</organism>
<dbReference type="SMART" id="SM00174">
    <property type="entry name" value="RHO"/>
    <property type="match status" value="1"/>
</dbReference>
<dbReference type="PRINTS" id="PR00449">
    <property type="entry name" value="RASTRNSFRMNG"/>
</dbReference>
<proteinExistence type="predicted"/>
<dbReference type="Pfam" id="PF00071">
    <property type="entry name" value="Ras"/>
    <property type="match status" value="1"/>
</dbReference>
<dbReference type="InterPro" id="IPR027417">
    <property type="entry name" value="P-loop_NTPase"/>
</dbReference>
<dbReference type="InterPro" id="IPR001806">
    <property type="entry name" value="Small_GTPase"/>
</dbReference>
<dbReference type="Proteomes" id="UP001470230">
    <property type="component" value="Unassembled WGS sequence"/>
</dbReference>
<evidence type="ECO:0000313" key="2">
    <source>
        <dbReference type="EMBL" id="KAK8900437.1"/>
    </source>
</evidence>
<dbReference type="CDD" id="cd00154">
    <property type="entry name" value="Rab"/>
    <property type="match status" value="1"/>
</dbReference>
<evidence type="ECO:0000313" key="3">
    <source>
        <dbReference type="Proteomes" id="UP001470230"/>
    </source>
</evidence>
<evidence type="ECO:0000256" key="1">
    <source>
        <dbReference type="ARBA" id="ARBA00022741"/>
    </source>
</evidence>
<protein>
    <recommendedName>
        <fullName evidence="4">Small GTP-binding protein</fullName>
    </recommendedName>
</protein>
<keyword evidence="1" id="KW-0547">Nucleotide-binding</keyword>
<comment type="caution">
    <text evidence="2">The sequence shown here is derived from an EMBL/GenBank/DDBJ whole genome shotgun (WGS) entry which is preliminary data.</text>
</comment>
<dbReference type="SMART" id="SM00173">
    <property type="entry name" value="RAS"/>
    <property type="match status" value="1"/>
</dbReference>